<feature type="compositionally biased region" description="Low complexity" evidence="1">
    <location>
        <begin position="1"/>
        <end position="18"/>
    </location>
</feature>
<dbReference type="EMBL" id="JACCFH010000001">
    <property type="protein sequence ID" value="NYG34782.1"/>
    <property type="molecule type" value="Genomic_DNA"/>
</dbReference>
<proteinExistence type="predicted"/>
<protein>
    <submittedName>
        <fullName evidence="2">ElaB/YqjD/DUF883 family membrane-anchored ribosome-binding protein</fullName>
    </submittedName>
</protein>
<dbReference type="AlphaFoldDB" id="A0A7Y9U8E7"/>
<keyword evidence="3" id="KW-1185">Reference proteome</keyword>
<evidence type="ECO:0000256" key="1">
    <source>
        <dbReference type="SAM" id="MobiDB-lite"/>
    </source>
</evidence>
<evidence type="ECO:0000313" key="3">
    <source>
        <dbReference type="Proteomes" id="UP000518288"/>
    </source>
</evidence>
<accession>A0A7Y9U8E7</accession>
<dbReference type="Proteomes" id="UP000518288">
    <property type="component" value="Unassembled WGS sequence"/>
</dbReference>
<comment type="caution">
    <text evidence="2">The sequence shown here is derived from an EMBL/GenBank/DDBJ whole genome shotgun (WGS) entry which is preliminary data.</text>
</comment>
<sequence>MFSSNSSTAPASAEATANHLADQAAESADHAIKAAQRVATDALDSLAGAIQALRAQAEPLLDDAADRASSMTHRGLNSLHDSSAALRSSARHASENTVSYIRHDPVKSMLIAAATGAALMGLIGLMRGSRHHHD</sequence>
<organism evidence="2 3">
    <name type="scientific">Sphaerotilus montanus</name>
    <dbReference type="NCBI Taxonomy" id="522889"/>
    <lineage>
        <taxon>Bacteria</taxon>
        <taxon>Pseudomonadati</taxon>
        <taxon>Pseudomonadota</taxon>
        <taxon>Betaproteobacteria</taxon>
        <taxon>Burkholderiales</taxon>
        <taxon>Sphaerotilaceae</taxon>
        <taxon>Sphaerotilus</taxon>
    </lineage>
</organism>
<feature type="region of interest" description="Disordered" evidence="1">
    <location>
        <begin position="1"/>
        <end position="22"/>
    </location>
</feature>
<name>A0A7Y9U8E7_9BURK</name>
<dbReference type="RefSeq" id="WP_179635383.1">
    <property type="nucleotide sequence ID" value="NZ_CAXYYM010000062.1"/>
</dbReference>
<evidence type="ECO:0000313" key="2">
    <source>
        <dbReference type="EMBL" id="NYG34782.1"/>
    </source>
</evidence>
<reference evidence="2 3" key="1">
    <citation type="submission" date="2020-07" db="EMBL/GenBank/DDBJ databases">
        <title>Genomic Encyclopedia of Archaeal and Bacterial Type Strains, Phase II (KMG-II): from individual species to whole genera.</title>
        <authorList>
            <person name="Goeker M."/>
        </authorList>
    </citation>
    <scope>NUCLEOTIDE SEQUENCE [LARGE SCALE GENOMIC DNA]</scope>
    <source>
        <strain evidence="2 3">DSM 21226</strain>
    </source>
</reference>
<gene>
    <name evidence="2" type="ORF">BDD16_003768</name>
</gene>